<dbReference type="GO" id="GO:0008270">
    <property type="term" value="F:zinc ion binding"/>
    <property type="evidence" value="ECO:0007669"/>
    <property type="project" value="UniProtKB-UniRule"/>
</dbReference>
<dbReference type="PANTHER" id="PTHR11085:SF4">
    <property type="entry name" value="NAD-DEPENDENT PROTEIN DEACYLASE"/>
    <property type="match status" value="1"/>
</dbReference>
<keyword evidence="1" id="KW-0808">Transferase</keyword>
<evidence type="ECO:0000256" key="4">
    <source>
        <dbReference type="PROSITE-ProRule" id="PRU00236"/>
    </source>
</evidence>
<feature type="active site" description="Proton acceptor" evidence="3 4">
    <location>
        <position position="107"/>
    </location>
</feature>
<gene>
    <name evidence="3" type="primary">cobB</name>
    <name evidence="6" type="ORF">C8N42_101174</name>
</gene>
<comment type="subcellular location">
    <subcellularLocation>
        <location evidence="3">Cytoplasm</location>
    </subcellularLocation>
</comment>
<organism evidence="6 7">
    <name type="scientific">Celeribacter persicus</name>
    <dbReference type="NCBI Taxonomy" id="1651082"/>
    <lineage>
        <taxon>Bacteria</taxon>
        <taxon>Pseudomonadati</taxon>
        <taxon>Pseudomonadota</taxon>
        <taxon>Alphaproteobacteria</taxon>
        <taxon>Rhodobacterales</taxon>
        <taxon>Roseobacteraceae</taxon>
        <taxon>Celeribacter</taxon>
    </lineage>
</organism>
<dbReference type="OrthoDB" id="9800582at2"/>
<reference evidence="6 7" key="1">
    <citation type="submission" date="2018-04" db="EMBL/GenBank/DDBJ databases">
        <title>Genomic Encyclopedia of Archaeal and Bacterial Type Strains, Phase II (KMG-II): from individual species to whole genera.</title>
        <authorList>
            <person name="Goeker M."/>
        </authorList>
    </citation>
    <scope>NUCLEOTIDE SEQUENCE [LARGE SCALE GENOMIC DNA]</scope>
    <source>
        <strain evidence="6 7">DSM 100434</strain>
    </source>
</reference>
<comment type="cofactor">
    <cofactor evidence="3">
        <name>Zn(2+)</name>
        <dbReference type="ChEBI" id="CHEBI:29105"/>
    </cofactor>
    <text evidence="3">Binds 1 zinc ion per subunit.</text>
</comment>
<dbReference type="InterPro" id="IPR029035">
    <property type="entry name" value="DHS-like_NAD/FAD-binding_dom"/>
</dbReference>
<evidence type="ECO:0000313" key="7">
    <source>
        <dbReference type="Proteomes" id="UP000244077"/>
    </source>
</evidence>
<dbReference type="RefSeq" id="WP_107814654.1">
    <property type="nucleotide sequence ID" value="NZ_QAOH01000001.1"/>
</dbReference>
<keyword evidence="3 4" id="KW-0479">Metal-binding</keyword>
<keyword evidence="2 3" id="KW-0520">NAD</keyword>
<feature type="binding site" evidence="3">
    <location>
        <begin position="173"/>
        <end position="175"/>
    </location>
    <ligand>
        <name>NAD(+)</name>
        <dbReference type="ChEBI" id="CHEBI:57540"/>
    </ligand>
</feature>
<feature type="binding site" evidence="3 4">
    <location>
        <position position="137"/>
    </location>
    <ligand>
        <name>Zn(2+)</name>
        <dbReference type="ChEBI" id="CHEBI:29105"/>
    </ligand>
</feature>
<dbReference type="GO" id="GO:0036054">
    <property type="term" value="F:protein-malonyllysine demalonylase activity"/>
    <property type="evidence" value="ECO:0007669"/>
    <property type="project" value="InterPro"/>
</dbReference>
<keyword evidence="3" id="KW-0963">Cytoplasm</keyword>
<keyword evidence="3 4" id="KW-0862">Zinc</keyword>
<protein>
    <recommendedName>
        <fullName evidence="3">NAD-dependent protein deacylase</fullName>
        <ecNumber evidence="3">2.3.1.286</ecNumber>
    </recommendedName>
    <alternativeName>
        <fullName evidence="3">Regulatory protein SIR2 homolog</fullName>
    </alternativeName>
</protein>
<dbReference type="GO" id="GO:0070403">
    <property type="term" value="F:NAD+ binding"/>
    <property type="evidence" value="ECO:0007669"/>
    <property type="project" value="UniProtKB-UniRule"/>
</dbReference>
<feature type="domain" description="Deacetylase sirtuin-type" evidence="5">
    <location>
        <begin position="1"/>
        <end position="229"/>
    </location>
</feature>
<dbReference type="Gene3D" id="3.30.1600.10">
    <property type="entry name" value="SIR2/SIRT2 'Small Domain"/>
    <property type="match status" value="1"/>
</dbReference>
<comment type="catalytic activity">
    <reaction evidence="3">
        <text>N(6)-acetyl-L-lysyl-[protein] + NAD(+) + H2O = 2''-O-acetyl-ADP-D-ribose + nicotinamide + L-lysyl-[protein]</text>
        <dbReference type="Rhea" id="RHEA:43636"/>
        <dbReference type="Rhea" id="RHEA-COMP:9752"/>
        <dbReference type="Rhea" id="RHEA-COMP:10731"/>
        <dbReference type="ChEBI" id="CHEBI:15377"/>
        <dbReference type="ChEBI" id="CHEBI:17154"/>
        <dbReference type="ChEBI" id="CHEBI:29969"/>
        <dbReference type="ChEBI" id="CHEBI:57540"/>
        <dbReference type="ChEBI" id="CHEBI:61930"/>
        <dbReference type="ChEBI" id="CHEBI:83767"/>
        <dbReference type="EC" id="2.3.1.286"/>
    </reaction>
</comment>
<dbReference type="InterPro" id="IPR026590">
    <property type="entry name" value="Ssirtuin_cat_dom"/>
</dbReference>
<feature type="binding site" evidence="3">
    <location>
        <position position="57"/>
    </location>
    <ligand>
        <name>substrate</name>
    </ligand>
</feature>
<comment type="domain">
    <text evidence="3">2 residues (Tyr-54 and Arg-57) present in a large hydrophobic pocket are probably involved in substrate specificity. They are important for desuccinylation activity, but dispensable for deacetylation activity.</text>
</comment>
<evidence type="ECO:0000259" key="5">
    <source>
        <dbReference type="PROSITE" id="PS50305"/>
    </source>
</evidence>
<dbReference type="HAMAP" id="MF_01121">
    <property type="entry name" value="Sirtuin_ClassIII"/>
    <property type="match status" value="1"/>
</dbReference>
<feature type="binding site" evidence="3">
    <location>
        <begin position="10"/>
        <end position="29"/>
    </location>
    <ligand>
        <name>NAD(+)</name>
        <dbReference type="ChEBI" id="CHEBI:57540"/>
    </ligand>
</feature>
<dbReference type="EC" id="2.3.1.286" evidence="3"/>
<dbReference type="InterPro" id="IPR027546">
    <property type="entry name" value="Sirtuin_class_III"/>
</dbReference>
<comment type="caution">
    <text evidence="3">Lacks conserved residue(s) required for the propagation of feature annotation.</text>
</comment>
<evidence type="ECO:0000313" key="6">
    <source>
        <dbReference type="EMBL" id="PTQ75635.1"/>
    </source>
</evidence>
<feature type="binding site" evidence="3 4">
    <location>
        <position position="134"/>
    </location>
    <ligand>
        <name>Zn(2+)</name>
        <dbReference type="ChEBI" id="CHEBI:29105"/>
    </ligand>
</feature>
<dbReference type="InterPro" id="IPR003000">
    <property type="entry name" value="Sirtuin"/>
</dbReference>
<dbReference type="GO" id="GO:0005737">
    <property type="term" value="C:cytoplasm"/>
    <property type="evidence" value="ECO:0007669"/>
    <property type="project" value="UniProtKB-SubCell"/>
</dbReference>
<sequence length="229" mass="24843">MKGGIFVLSGAGLSAESGLKTFRAEDGLWEDHPVEDVATPEAFARDPELVQRFYNMRREQAAKAEPNPAHRALARLQAEHDAPVYLVTQNVDDLLERGGAREVIHMHGALKDALCATCGHRWAAPMVMDIKDPCPTCGTPATRPDIVWFGEIPYHMDTIQEALEDSDLFVSIGTSGVVYPAAGFSQMARSLGIRTMELNLAASGGRFDEVREGLASVVVPDWVAEILGG</sequence>
<comment type="catalytic activity">
    <reaction evidence="3">
        <text>N(6)-succinyl-L-lysyl-[protein] + NAD(+) + H2O = 2''-O-succinyl-ADP-D-ribose + nicotinamide + L-lysyl-[protein]</text>
        <dbReference type="Rhea" id="RHEA:47668"/>
        <dbReference type="Rhea" id="RHEA-COMP:9752"/>
        <dbReference type="Rhea" id="RHEA-COMP:11877"/>
        <dbReference type="ChEBI" id="CHEBI:15377"/>
        <dbReference type="ChEBI" id="CHEBI:17154"/>
        <dbReference type="ChEBI" id="CHEBI:29969"/>
        <dbReference type="ChEBI" id="CHEBI:57540"/>
        <dbReference type="ChEBI" id="CHEBI:87830"/>
        <dbReference type="ChEBI" id="CHEBI:87832"/>
    </reaction>
</comment>
<evidence type="ECO:0000256" key="3">
    <source>
        <dbReference type="HAMAP-Rule" id="MF_01121"/>
    </source>
</evidence>
<proteinExistence type="inferred from homology"/>
<dbReference type="Proteomes" id="UP000244077">
    <property type="component" value="Unassembled WGS sequence"/>
</dbReference>
<evidence type="ECO:0000256" key="1">
    <source>
        <dbReference type="ARBA" id="ARBA00022679"/>
    </source>
</evidence>
<name>A0A2T5HVQ3_9RHOB</name>
<dbReference type="EMBL" id="QAOH01000001">
    <property type="protein sequence ID" value="PTQ75635.1"/>
    <property type="molecule type" value="Genomic_DNA"/>
</dbReference>
<dbReference type="GO" id="GO:0017136">
    <property type="term" value="F:histone deacetylase activity, NAD-dependent"/>
    <property type="evidence" value="ECO:0007669"/>
    <property type="project" value="TreeGrafter"/>
</dbReference>
<dbReference type="Pfam" id="PF02146">
    <property type="entry name" value="SIR2"/>
    <property type="match status" value="1"/>
</dbReference>
<dbReference type="PANTHER" id="PTHR11085">
    <property type="entry name" value="NAD-DEPENDENT PROTEIN DEACYLASE SIRTUIN-5, MITOCHONDRIAL-RELATED"/>
    <property type="match status" value="1"/>
</dbReference>
<dbReference type="GO" id="GO:0036055">
    <property type="term" value="F:protein-succinyllysine desuccinylase activity"/>
    <property type="evidence" value="ECO:0007669"/>
    <property type="project" value="UniProtKB-UniRule"/>
</dbReference>
<comment type="caution">
    <text evidence="6">The sequence shown here is derived from an EMBL/GenBank/DDBJ whole genome shotgun (WGS) entry which is preliminary data.</text>
</comment>
<dbReference type="PROSITE" id="PS50305">
    <property type="entry name" value="SIRTUIN"/>
    <property type="match status" value="1"/>
</dbReference>
<comment type="similarity">
    <text evidence="3">Belongs to the sirtuin family. Class III subfamily.</text>
</comment>
<accession>A0A2T5HVQ3</accession>
<feature type="binding site" evidence="3">
    <location>
        <begin position="89"/>
        <end position="92"/>
    </location>
    <ligand>
        <name>NAD(+)</name>
        <dbReference type="ChEBI" id="CHEBI:57540"/>
    </ligand>
</feature>
<evidence type="ECO:0000256" key="2">
    <source>
        <dbReference type="ARBA" id="ARBA00023027"/>
    </source>
</evidence>
<feature type="binding site" evidence="3 4">
    <location>
        <position position="115"/>
    </location>
    <ligand>
        <name>Zn(2+)</name>
        <dbReference type="ChEBI" id="CHEBI:29105"/>
    </ligand>
</feature>
<keyword evidence="7" id="KW-1185">Reference proteome</keyword>
<dbReference type="InterPro" id="IPR050134">
    <property type="entry name" value="NAD-dep_sirtuin_deacylases"/>
</dbReference>
<feature type="binding site" evidence="3">
    <location>
        <position position="215"/>
    </location>
    <ligand>
        <name>NAD(+)</name>
        <dbReference type="ChEBI" id="CHEBI:57540"/>
    </ligand>
</feature>
<comment type="function">
    <text evidence="3">NAD-dependent lysine deacetylase and desuccinylase that specifically removes acetyl and succinyl groups on target proteins. Modulates the activities of several proteins which are inactive in their acylated form.</text>
</comment>
<dbReference type="Gene3D" id="3.40.50.1220">
    <property type="entry name" value="TPP-binding domain"/>
    <property type="match status" value="1"/>
</dbReference>
<dbReference type="InterPro" id="IPR026591">
    <property type="entry name" value="Sirtuin_cat_small_dom_sf"/>
</dbReference>
<feature type="binding site" evidence="3">
    <location>
        <position position="54"/>
    </location>
    <ligand>
        <name>substrate</name>
    </ligand>
</feature>
<dbReference type="AlphaFoldDB" id="A0A2T5HVQ3"/>
<dbReference type="SUPFAM" id="SSF52467">
    <property type="entry name" value="DHS-like NAD/FAD-binding domain"/>
    <property type="match status" value="1"/>
</dbReference>
<feature type="binding site" evidence="3 4">
    <location>
        <position position="118"/>
    </location>
    <ligand>
        <name>Zn(2+)</name>
        <dbReference type="ChEBI" id="CHEBI:29105"/>
    </ligand>
</feature>